<organism evidence="5 6">
    <name type="scientific">Streptomyces dioscori</name>
    <dbReference type="NCBI Taxonomy" id="2109333"/>
    <lineage>
        <taxon>Bacteria</taxon>
        <taxon>Bacillati</taxon>
        <taxon>Actinomycetota</taxon>
        <taxon>Actinomycetes</taxon>
        <taxon>Kitasatosporales</taxon>
        <taxon>Streptomycetaceae</taxon>
        <taxon>Streptomyces</taxon>
        <taxon>Streptomyces aurantiacus group</taxon>
    </lineage>
</organism>
<feature type="region of interest" description="Disordered" evidence="3">
    <location>
        <begin position="229"/>
        <end position="262"/>
    </location>
</feature>
<proteinExistence type="predicted"/>
<feature type="domain" description="LamG-like jellyroll fold" evidence="4">
    <location>
        <begin position="1038"/>
        <end position="1200"/>
    </location>
</feature>
<keyword evidence="6" id="KW-1185">Reference proteome</keyword>
<dbReference type="RefSeq" id="WP_107015916.1">
    <property type="nucleotide sequence ID" value="NZ_KZ679040.1"/>
</dbReference>
<keyword evidence="5" id="KW-0418">Kinase</keyword>
<keyword evidence="5" id="KW-0808">Transferase</keyword>
<evidence type="ECO:0000256" key="3">
    <source>
        <dbReference type="SAM" id="MobiDB-lite"/>
    </source>
</evidence>
<keyword evidence="5" id="KW-0723">Serine/threonine-protein kinase</keyword>
<dbReference type="AlphaFoldDB" id="A0A2P8QBL2"/>
<evidence type="ECO:0000256" key="1">
    <source>
        <dbReference type="ARBA" id="ARBA00022729"/>
    </source>
</evidence>
<dbReference type="InterPro" id="IPR042837">
    <property type="entry name" value="PTX3"/>
</dbReference>
<feature type="domain" description="LamG-like jellyroll fold" evidence="4">
    <location>
        <begin position="805"/>
        <end position="959"/>
    </location>
</feature>
<comment type="caution">
    <text evidence="5">The sequence shown here is derived from an EMBL/GenBank/DDBJ whole genome shotgun (WGS) entry which is preliminary data.</text>
</comment>
<gene>
    <name evidence="5" type="ORF">C6Y14_08400</name>
</gene>
<reference evidence="5 6" key="1">
    <citation type="submission" date="2018-03" db="EMBL/GenBank/DDBJ databases">
        <title>Streptomyces dioscori sp. nov., a novel endophytic actinobacterium isolated from bulbil of Dioscorea bulbifera L.</title>
        <authorList>
            <person name="Zhikuan W."/>
        </authorList>
    </citation>
    <scope>NUCLEOTIDE SEQUENCE [LARGE SCALE GENOMIC DNA]</scope>
    <source>
        <strain evidence="5 6">A217</strain>
    </source>
</reference>
<feature type="compositionally biased region" description="Polar residues" evidence="3">
    <location>
        <begin position="733"/>
        <end position="742"/>
    </location>
</feature>
<feature type="region of interest" description="Disordered" evidence="3">
    <location>
        <begin position="725"/>
        <end position="747"/>
    </location>
</feature>
<dbReference type="OrthoDB" id="176279at2"/>
<evidence type="ECO:0000259" key="4">
    <source>
        <dbReference type="SMART" id="SM00560"/>
    </source>
</evidence>
<dbReference type="GO" id="GO:0006955">
    <property type="term" value="P:immune response"/>
    <property type="evidence" value="ECO:0007669"/>
    <property type="project" value="InterPro"/>
</dbReference>
<dbReference type="InterPro" id="IPR006558">
    <property type="entry name" value="LamG-like"/>
</dbReference>
<protein>
    <submittedName>
        <fullName evidence="5">Serine/threonine protein kinase</fullName>
    </submittedName>
</protein>
<dbReference type="Proteomes" id="UP000240429">
    <property type="component" value="Unassembled WGS sequence"/>
</dbReference>
<dbReference type="PANTHER" id="PTHR46943:SF1">
    <property type="entry name" value="PENTRAXIN-RELATED PROTEIN PTX3"/>
    <property type="match status" value="1"/>
</dbReference>
<dbReference type="EMBL" id="PYBJ01000004">
    <property type="protein sequence ID" value="PSM43647.1"/>
    <property type="molecule type" value="Genomic_DNA"/>
</dbReference>
<feature type="compositionally biased region" description="Low complexity" evidence="3">
    <location>
        <begin position="38"/>
        <end position="47"/>
    </location>
</feature>
<dbReference type="InterPro" id="IPR013320">
    <property type="entry name" value="ConA-like_dom_sf"/>
</dbReference>
<evidence type="ECO:0000256" key="2">
    <source>
        <dbReference type="ARBA" id="ARBA00023157"/>
    </source>
</evidence>
<keyword evidence="1" id="KW-0732">Signal</keyword>
<sequence length="1213" mass="129965">MTASAVVASLVSTLGVSVEPARADEGQADATRSASQRAAETGEAVEVVAERTPYTTTEANPDGTYTLTQSTSPQRAETDDGSWTDVDPTLVRRADGTIGPKAVVVDLSFSGGGDGQKLIQIGNERGSLQFGWPGRLPEPTLKGATATYPEIFKDVDLELTATAEGYQEVLVVKSAQAALNTKLEQIELTTAGQGLRVLRGRDGGLRAVDEDGNTVFDGPAGLMWDSSGKTVAKAESRKANPAPDAGGQRDAAAVPRPGDTSAEMPVRVEQDTVSVKPDLKLLRGKETVYPVRIDPSVGLGVSERSVLSDDGDRWWQFDGDYGVGNCSRLGPYYCDVDHTNRMFFEFGGTKLSGKQVIDATFRAKETWSFTCEPKWVDLERTNNISSGSRWPGPSILDHIGDRYVSAGRGDLCSPDQPDSWIEFNDNPDETDENLTASVRNLAAGKFSRLTLMLQAKDESDPAAWKRFDDNAELQVIYVPKPGVPSSVGLIPGNGTTAYCNKSQSDPLVVTRLDPMAQARVQTQVKPKTTEEKGELQAEFVVQRGDDAAWHQVWSDYRPKPGWDPDDTLEKVRMDNRADGGLYRMRARTQSHWNSGTKSGDLWSSYSPWCYFKIDSTAPKAPQIASTAVYTECTANLCEGKGGPGVVGSFELKPNAADEDIAGYRWRLLTQKGAKTTSGSTVTVKPVPSLSGTQVLTVQAKDVRERWGDPAEFVFKVANASGPVGTWHFDDGTPGSTVTTAKDTATEGTRHDATLRPQSDGTAAGWSVLGRRGAADYSLRLNDDATDSAKQTGYAATSSPVLNTGDSFTLSSWVLLTDDSANRVVASAPGTNGSAFTLYYSSSYKKWVFNRTASDVKTGAVYIRSLADTENPKMEVWTHLAGVFDSKGDTDKTNDTIQLFVNGRPQGQPVKLYGTSTTYTPWVSTEGLQIGRSKVGAVYGENFLGRVDELNAWQRVLTADEIRQDARLETDGVAATELVAYWDSATAADGKVEEYTSYALGSMDISTTGAVADPDENELHLDGGSGYMSTTGPAIDETGSFTVTADVKLDGTKLAALPVGRRAQVFGQATPDGKESSWALWVEKISAEGYLWRFGRTATDSTGKVVASASVPSETSAELDTWVQVTGVYDATEEAGAGYGNTHLYVSEAEQAQEGGSAFTVLQQGAGEIAVGRGRAAGTTGYYLPGSLDEVRIWAGAMNADQVRSTALGDPGDD</sequence>
<accession>A0A2P8QBL2</accession>
<dbReference type="GO" id="GO:0004674">
    <property type="term" value="F:protein serine/threonine kinase activity"/>
    <property type="evidence" value="ECO:0007669"/>
    <property type="project" value="UniProtKB-KW"/>
</dbReference>
<feature type="region of interest" description="Disordered" evidence="3">
    <location>
        <begin position="14"/>
        <end position="87"/>
    </location>
</feature>
<keyword evidence="2" id="KW-1015">Disulfide bond</keyword>
<dbReference type="Pfam" id="PF13385">
    <property type="entry name" value="Laminin_G_3"/>
    <property type="match status" value="2"/>
</dbReference>
<dbReference type="Gene3D" id="2.60.120.200">
    <property type="match status" value="2"/>
</dbReference>
<dbReference type="PANTHER" id="PTHR46943">
    <property type="entry name" value="PENTRAXIN-RELATED PROTEIN PTX3"/>
    <property type="match status" value="1"/>
</dbReference>
<evidence type="ECO:0000313" key="6">
    <source>
        <dbReference type="Proteomes" id="UP000240429"/>
    </source>
</evidence>
<dbReference type="SMART" id="SM00560">
    <property type="entry name" value="LamGL"/>
    <property type="match status" value="2"/>
</dbReference>
<name>A0A2P8QBL2_9ACTN</name>
<feature type="compositionally biased region" description="Polar residues" evidence="3">
    <location>
        <begin position="53"/>
        <end position="75"/>
    </location>
</feature>
<evidence type="ECO:0000313" key="5">
    <source>
        <dbReference type="EMBL" id="PSM43647.1"/>
    </source>
</evidence>
<dbReference type="SUPFAM" id="SSF49899">
    <property type="entry name" value="Concanavalin A-like lectins/glucanases"/>
    <property type="match status" value="2"/>
</dbReference>